<keyword evidence="7" id="KW-1185">Reference proteome</keyword>
<feature type="compositionally biased region" description="Low complexity" evidence="4">
    <location>
        <begin position="494"/>
        <end position="504"/>
    </location>
</feature>
<feature type="compositionally biased region" description="Basic and acidic residues" evidence="4">
    <location>
        <begin position="350"/>
        <end position="359"/>
    </location>
</feature>
<dbReference type="PROSITE" id="PS00107">
    <property type="entry name" value="PROTEIN_KINASE_ATP"/>
    <property type="match status" value="1"/>
</dbReference>
<dbReference type="Pfam" id="PF00069">
    <property type="entry name" value="Pkinase"/>
    <property type="match status" value="1"/>
</dbReference>
<dbReference type="GO" id="GO:0005524">
    <property type="term" value="F:ATP binding"/>
    <property type="evidence" value="ECO:0007669"/>
    <property type="project" value="UniProtKB-UniRule"/>
</dbReference>
<dbReference type="OrthoDB" id="219474at2"/>
<dbReference type="Proteomes" id="UP000324974">
    <property type="component" value="Chromosome"/>
</dbReference>
<keyword evidence="6" id="KW-0723">Serine/threonine-protein kinase</keyword>
<feature type="compositionally biased region" description="Basic and acidic residues" evidence="4">
    <location>
        <begin position="560"/>
        <end position="569"/>
    </location>
</feature>
<organism evidence="6 7">
    <name type="scientific">Limnoglobus roseus</name>
    <dbReference type="NCBI Taxonomy" id="2598579"/>
    <lineage>
        <taxon>Bacteria</taxon>
        <taxon>Pseudomonadati</taxon>
        <taxon>Planctomycetota</taxon>
        <taxon>Planctomycetia</taxon>
        <taxon>Gemmatales</taxon>
        <taxon>Gemmataceae</taxon>
        <taxon>Limnoglobus</taxon>
    </lineage>
</organism>
<evidence type="ECO:0000313" key="7">
    <source>
        <dbReference type="Proteomes" id="UP000324974"/>
    </source>
</evidence>
<dbReference type="EMBL" id="CP042425">
    <property type="protein sequence ID" value="QEL19746.1"/>
    <property type="molecule type" value="Genomic_DNA"/>
</dbReference>
<feature type="region of interest" description="Disordered" evidence="4">
    <location>
        <begin position="494"/>
        <end position="588"/>
    </location>
</feature>
<dbReference type="RefSeq" id="WP_149114108.1">
    <property type="nucleotide sequence ID" value="NZ_CP042425.1"/>
</dbReference>
<dbReference type="SMART" id="SM00220">
    <property type="entry name" value="S_TKc"/>
    <property type="match status" value="1"/>
</dbReference>
<evidence type="ECO:0000256" key="3">
    <source>
        <dbReference type="PROSITE-ProRule" id="PRU10141"/>
    </source>
</evidence>
<feature type="compositionally biased region" description="Basic and acidic residues" evidence="4">
    <location>
        <begin position="458"/>
        <end position="472"/>
    </location>
</feature>
<dbReference type="InterPro" id="IPR008271">
    <property type="entry name" value="Ser/Thr_kinase_AS"/>
</dbReference>
<feature type="compositionally biased region" description="Polar residues" evidence="4">
    <location>
        <begin position="570"/>
        <end position="582"/>
    </location>
</feature>
<feature type="binding site" evidence="3">
    <location>
        <position position="46"/>
    </location>
    <ligand>
        <name>ATP</name>
        <dbReference type="ChEBI" id="CHEBI:30616"/>
    </ligand>
</feature>
<dbReference type="InterPro" id="IPR017441">
    <property type="entry name" value="Protein_kinase_ATP_BS"/>
</dbReference>
<reference evidence="7" key="1">
    <citation type="submission" date="2019-08" db="EMBL/GenBank/DDBJ databases">
        <title>Limnoglobus roseus gen. nov., sp. nov., a novel freshwater planctomycete with a giant genome from the family Gemmataceae.</title>
        <authorList>
            <person name="Kulichevskaya I.S."/>
            <person name="Naumoff D.G."/>
            <person name="Miroshnikov K."/>
            <person name="Ivanova A."/>
            <person name="Philippov D.A."/>
            <person name="Hakobyan A."/>
            <person name="Rijpstra I.C."/>
            <person name="Sinninghe Damste J.S."/>
            <person name="Liesack W."/>
            <person name="Dedysh S.N."/>
        </authorList>
    </citation>
    <scope>NUCLEOTIDE SEQUENCE [LARGE SCALE GENOMIC DNA]</scope>
    <source>
        <strain evidence="7">PX52</strain>
    </source>
</reference>
<feature type="region of interest" description="Disordered" evidence="4">
    <location>
        <begin position="328"/>
        <end position="479"/>
    </location>
</feature>
<dbReference type="InterPro" id="IPR000719">
    <property type="entry name" value="Prot_kinase_dom"/>
</dbReference>
<evidence type="ECO:0000256" key="2">
    <source>
        <dbReference type="ARBA" id="ARBA00022840"/>
    </source>
</evidence>
<dbReference type="Gene3D" id="3.30.200.20">
    <property type="entry name" value="Phosphorylase Kinase, domain 1"/>
    <property type="match status" value="1"/>
</dbReference>
<dbReference type="PANTHER" id="PTHR24361">
    <property type="entry name" value="MITOGEN-ACTIVATED KINASE KINASE KINASE"/>
    <property type="match status" value="1"/>
</dbReference>
<dbReference type="CDD" id="cd14014">
    <property type="entry name" value="STKc_PknB_like"/>
    <property type="match status" value="1"/>
</dbReference>
<proteinExistence type="predicted"/>
<dbReference type="InterPro" id="IPR011009">
    <property type="entry name" value="Kinase-like_dom_sf"/>
</dbReference>
<feature type="compositionally biased region" description="Pro residues" evidence="4">
    <location>
        <begin position="624"/>
        <end position="649"/>
    </location>
</feature>
<feature type="compositionally biased region" description="Pro residues" evidence="4">
    <location>
        <begin position="393"/>
        <end position="403"/>
    </location>
</feature>
<dbReference type="InterPro" id="IPR053235">
    <property type="entry name" value="Ser_Thr_kinase"/>
</dbReference>
<feature type="region of interest" description="Disordered" evidence="4">
    <location>
        <begin position="619"/>
        <end position="651"/>
    </location>
</feature>
<keyword evidence="6" id="KW-0808">Transferase</keyword>
<dbReference type="KEGG" id="lrs:PX52LOC_06825"/>
<dbReference type="GO" id="GO:0005737">
    <property type="term" value="C:cytoplasm"/>
    <property type="evidence" value="ECO:0007669"/>
    <property type="project" value="TreeGrafter"/>
</dbReference>
<keyword evidence="1 3" id="KW-0547">Nucleotide-binding</keyword>
<protein>
    <submittedName>
        <fullName evidence="6">Serine/threonine protein kinase</fullName>
    </submittedName>
</protein>
<dbReference type="SUPFAM" id="SSF56112">
    <property type="entry name" value="Protein kinase-like (PK-like)"/>
    <property type="match status" value="1"/>
</dbReference>
<accession>A0A5C1AP04</accession>
<dbReference type="Gene3D" id="1.10.510.10">
    <property type="entry name" value="Transferase(Phosphotransferase) domain 1"/>
    <property type="match status" value="1"/>
</dbReference>
<keyword evidence="2 3" id="KW-0067">ATP-binding</keyword>
<keyword evidence="6" id="KW-0418">Kinase</keyword>
<feature type="compositionally biased region" description="Acidic residues" evidence="4">
    <location>
        <begin position="425"/>
        <end position="437"/>
    </location>
</feature>
<sequence>MPRFAKYEENEEPIAGYRLVDFLGAGQFGEVWKAVDTESGIFVAIKLIDLSHSTSALKELKALNLVRNLRHPNLVPIFTARLKDRNGKEHPLHKADEVKQKGQLRELIIAMGLGDLSLSARLKQLNPDGTDPADFKGIPHDELTSYMEGAAKGIDYLNKTDHGLGKGVGDGPIIHCDIKPDNMMVIAGEVQIADCGVAVIITPDARQTKAAGSPAYSAPELTGNKPVPGTDQYALAISYYELRTGKLPFDESMGQLSIMLAHAEGRLDFASPVLSEYEVRVLKWATAVQPKMRYASCIDMVRQLTRAKDDLPPLSPDQIGVKSGVVAVPLNRPKPPEPSGPKSVPPGAKTKTDTDRSTQEFEVGGAQDDLRGTVIPDSDRMLPPSRSGFELPPVAPPTPPDARPNPAAKYQASQSDILLPLDETGTSDDEFDPDADDSATPVPTPLTRPLASDLPPPKVERPRINKDPDDPGGKFLGTVELDDDLKKIIRESGPLGLPAVAGPSAAPPVKRPASNPVIIPPVAPGKRSTQYPRETPAAPEVEAEVEPETEEPKSLPTWAREAEQARQRSTDTVPAAQSNNWKSAPPMPKAGGGLPVKLLIGGVLVGGLAAGGFFLSQGSKPEVDPPPSSPPPPTPAVVTVSPPPPPPPLADDRVKDLVKPIDDLIAKKDIDSLDSADRLTTLLPQEPAFEPDRVRLRIEIGKARVVDIEALLGGESKTNALLDTAAARVEKLTGDDLKRLKGQIEKERITLAVQSLEGRSIERFTPAVKELFQRWPQADLQKDLAHKLIALGDRLGKADYQKAILDAVAPTPALFAEMVDTKADRDKVFRWQADALSGALTAARNAITTLGQATDAKPTDIDSAQKAVVALQDAVTKAGKPFGALWDPNAISPDILGFLPAAEAWSKARADKSPDLRPFAKFFPPEAGAVPPSPAGPFAMEYLRLAGVTPPLPVANLRAVRDNARSQKWPGMTEAYQQRIDTLFQNALAVQFREALSAPVPDWPAVRALIGTGQDRAHGWAKFAAAEDALIAGGKRDDVLKLLREGEEFSLTADATAADRKVYLAYLRAVAATGGKDDAAAEALVQLYRPTADVLPKILKPAHRQKAAADVLSLNAIPTPPRMGTDPTRPGELEFKNLLTERPNPYAANPKALERLEIAQRLAGQDHPEWALHVALLTEATGNGRDARAAAAKVKLDDSKLPTETVPVALAFYLRRAADQSLVDAFRLPASAAAARLALRAVDASFGSLKTTREVTKTEDGYNELIHTLILDKAPTTGGSSDDALSLQLSKMRAGQLPNDAAAKALDRLIDDMVQNRSTKSPTHPDLANAYGFRAMLTVCRFLIVIGDYRKAAPLPGGGTLNDADRSRKWEQIFEDADRAIRADPSNRMAYQAVAYAIASEYGAYEYFAPPDDKHRPTTSFAADPKHVAKAVEAFKNACDPALMQTRKDTSFWLLRAKFLQMAAHDFAAAGQVPGEPGPALAKVTALLDDATTAVQRADEERNPKGTSRSEKRYDEPLRYGCILEDLARLNGGTSAGPYEAALKEMKFEGDTRKDPVHFEGLIDSARCTIRGVQTGALDVAKLSNASAWLKELADADLSEKAKYCGRKGQYWQSVLYHTQKKYAEADKAFEKAAKDFKANLPNFPLEVNLLAASLAHRGENALDAVAAEKMTEAAAKEVIDACVTDLRQLLQQGAKDFCAPAVAFVPDYLLGRLAVVKKEDTEATRRFRMVLDTVRDASTRGALRVEDGLPLRALAHGFSRLSVNDRAAGKQLLEKLDGQFKWALSADDRKLVAQVLVPAK</sequence>
<dbReference type="GO" id="GO:0004674">
    <property type="term" value="F:protein serine/threonine kinase activity"/>
    <property type="evidence" value="ECO:0007669"/>
    <property type="project" value="UniProtKB-KW"/>
</dbReference>
<dbReference type="PROSITE" id="PS50011">
    <property type="entry name" value="PROTEIN_KINASE_DOM"/>
    <property type="match status" value="1"/>
</dbReference>
<dbReference type="PROSITE" id="PS00108">
    <property type="entry name" value="PROTEIN_KINASE_ST"/>
    <property type="match status" value="1"/>
</dbReference>
<evidence type="ECO:0000259" key="5">
    <source>
        <dbReference type="PROSITE" id="PS50011"/>
    </source>
</evidence>
<evidence type="ECO:0000256" key="4">
    <source>
        <dbReference type="SAM" id="MobiDB-lite"/>
    </source>
</evidence>
<name>A0A5C1AP04_9BACT</name>
<evidence type="ECO:0000256" key="1">
    <source>
        <dbReference type="ARBA" id="ARBA00022741"/>
    </source>
</evidence>
<evidence type="ECO:0000313" key="6">
    <source>
        <dbReference type="EMBL" id="QEL19746.1"/>
    </source>
</evidence>
<feature type="domain" description="Protein kinase" evidence="5">
    <location>
        <begin position="17"/>
        <end position="305"/>
    </location>
</feature>
<gene>
    <name evidence="6" type="ORF">PX52LOC_06825</name>
</gene>